<name>A0A345L207_9CAUD</name>
<evidence type="ECO:0000313" key="2">
    <source>
        <dbReference type="EMBL" id="AXH49309.1"/>
    </source>
</evidence>
<sequence length="219" mass="25308">MREYPKIDNLYKRNPDKKSQLLVGKYTRPEFALIDSWDVTEKVDGTNVQLKFHKVFNGSFDYNGRTERAQFTIGQENFLEELGERIRGKVLNTINAFGLDDLTVYGELYGPKIQAGGNYSDSLGFRAFDMLVNDKVWLSPEDVRKNAEYFEVEQVPNLGTMTTEDIFYLVANGFKSTFSRNEDYDAEGVIAKPSFNLYDQRGSRVMFKLKTCDLKHLHY</sequence>
<dbReference type="Pfam" id="PF09414">
    <property type="entry name" value="RNA_ligase"/>
    <property type="match status" value="1"/>
</dbReference>
<reference evidence="2 3" key="1">
    <citation type="submission" date="2018-06" db="EMBL/GenBank/DDBJ databases">
        <authorList>
            <person name="Luttrell C.E."/>
            <person name="Myers K.N."/>
            <person name="Simpson A.N."/>
            <person name="Sulollari A."/>
            <person name="Suri N."/>
            <person name="Nayek S."/>
            <person name="Bhuiyan S."/>
            <person name="Smith B.R."/>
            <person name="Hughes L.E."/>
            <person name="Garlena R.A."/>
            <person name="Russell D.A."/>
            <person name="Pope W.H."/>
            <person name="Jacobs-Sera D."/>
            <person name="Hatfull G.F."/>
        </authorList>
    </citation>
    <scope>NUCLEOTIDE SEQUENCE [LARGE SCALE GENOMIC DNA]</scope>
</reference>
<dbReference type="Gene3D" id="3.30.470.30">
    <property type="entry name" value="DNA ligase/mRNA capping enzyme"/>
    <property type="match status" value="1"/>
</dbReference>
<accession>A0A345L207</accession>
<feature type="domain" description="RNA ligase" evidence="1">
    <location>
        <begin position="37"/>
        <end position="210"/>
    </location>
</feature>
<gene>
    <name evidence="2" type="primary">201</name>
    <name evidence="2" type="ORF">SEA_BLUEEYEDBEAUTY_201</name>
</gene>
<organism evidence="2 3">
    <name type="scientific">Streptomyces phage Blueeyedbeauty</name>
    <dbReference type="NCBI Taxonomy" id="2250336"/>
    <lineage>
        <taxon>Viruses</taxon>
        <taxon>Duplodnaviria</taxon>
        <taxon>Heunggongvirae</taxon>
        <taxon>Uroviricota</taxon>
        <taxon>Caudoviricetes</taxon>
        <taxon>Stanwilliamsviridae</taxon>
        <taxon>Loccivirinae</taxon>
        <taxon>Annadreamyvirus</taxon>
        <taxon>Annadreamyvirus blueeyedbeauty</taxon>
    </lineage>
</organism>
<protein>
    <submittedName>
        <fullName evidence="2">RNA ligase</fullName>
    </submittedName>
</protein>
<dbReference type="Gene3D" id="3.30.1490.70">
    <property type="match status" value="1"/>
</dbReference>
<dbReference type="SUPFAM" id="SSF56091">
    <property type="entry name" value="DNA ligase/mRNA capping enzyme, catalytic domain"/>
    <property type="match status" value="1"/>
</dbReference>
<dbReference type="RefSeq" id="YP_009839362.1">
    <property type="nucleotide sequence ID" value="NC_048720.1"/>
</dbReference>
<dbReference type="KEGG" id="vg:55599991"/>
<dbReference type="EMBL" id="MH536814">
    <property type="protein sequence ID" value="AXH49309.1"/>
    <property type="molecule type" value="Genomic_DNA"/>
</dbReference>
<proteinExistence type="predicted"/>
<dbReference type="GO" id="GO:0016874">
    <property type="term" value="F:ligase activity"/>
    <property type="evidence" value="ECO:0007669"/>
    <property type="project" value="UniProtKB-KW"/>
</dbReference>
<keyword evidence="3" id="KW-1185">Reference proteome</keyword>
<keyword evidence="2" id="KW-0436">Ligase</keyword>
<evidence type="ECO:0000259" key="1">
    <source>
        <dbReference type="Pfam" id="PF09414"/>
    </source>
</evidence>
<dbReference type="InterPro" id="IPR021122">
    <property type="entry name" value="RNA_ligase_dom_REL/Rnl2"/>
</dbReference>
<evidence type="ECO:0000313" key="3">
    <source>
        <dbReference type="Proteomes" id="UP000258408"/>
    </source>
</evidence>
<dbReference type="GeneID" id="55599991"/>
<dbReference type="Proteomes" id="UP000258408">
    <property type="component" value="Segment"/>
</dbReference>